<protein>
    <submittedName>
        <fullName evidence="1">Uncharacterized protein</fullName>
    </submittedName>
</protein>
<comment type="caution">
    <text evidence="1">The sequence shown here is derived from an EMBL/GenBank/DDBJ whole genome shotgun (WGS) entry which is preliminary data.</text>
</comment>
<proteinExistence type="predicted"/>
<accession>A0A7J5ZDX6</accession>
<sequence length="83" mass="9324">MNRSIDRLIEIEPLSQDMARGESAERFTFLPGPPHPPPRHSFLIHRNNFSMLTEASLAALTESEIKAPVKSSIKVDYSSKLAF</sequence>
<reference evidence="1 2" key="1">
    <citation type="submission" date="2020-03" db="EMBL/GenBank/DDBJ databases">
        <title>Dissostichus mawsoni Genome sequencing and assembly.</title>
        <authorList>
            <person name="Park H."/>
        </authorList>
    </citation>
    <scope>NUCLEOTIDE SEQUENCE [LARGE SCALE GENOMIC DNA]</scope>
    <source>
        <strain evidence="1">DM0001</strain>
        <tissue evidence="1">Muscle</tissue>
    </source>
</reference>
<evidence type="ECO:0000313" key="1">
    <source>
        <dbReference type="EMBL" id="KAF3858937.1"/>
    </source>
</evidence>
<gene>
    <name evidence="1" type="ORF">F7725_012138</name>
</gene>
<evidence type="ECO:0000313" key="2">
    <source>
        <dbReference type="Proteomes" id="UP000518266"/>
    </source>
</evidence>
<organism evidence="1 2">
    <name type="scientific">Dissostichus mawsoni</name>
    <name type="common">Antarctic cod</name>
    <dbReference type="NCBI Taxonomy" id="36200"/>
    <lineage>
        <taxon>Eukaryota</taxon>
        <taxon>Metazoa</taxon>
        <taxon>Chordata</taxon>
        <taxon>Craniata</taxon>
        <taxon>Vertebrata</taxon>
        <taxon>Euteleostomi</taxon>
        <taxon>Actinopterygii</taxon>
        <taxon>Neopterygii</taxon>
        <taxon>Teleostei</taxon>
        <taxon>Neoteleostei</taxon>
        <taxon>Acanthomorphata</taxon>
        <taxon>Eupercaria</taxon>
        <taxon>Perciformes</taxon>
        <taxon>Notothenioidei</taxon>
        <taxon>Nototheniidae</taxon>
        <taxon>Dissostichus</taxon>
    </lineage>
</organism>
<dbReference type="AlphaFoldDB" id="A0A7J5ZDX6"/>
<dbReference type="EMBL" id="JAAKFY010000004">
    <property type="protein sequence ID" value="KAF3858937.1"/>
    <property type="molecule type" value="Genomic_DNA"/>
</dbReference>
<name>A0A7J5ZDX6_DISMA</name>
<dbReference type="Proteomes" id="UP000518266">
    <property type="component" value="Unassembled WGS sequence"/>
</dbReference>
<keyword evidence="2" id="KW-1185">Reference proteome</keyword>